<protein>
    <submittedName>
        <fullName evidence="1">Uncharacterized protein</fullName>
    </submittedName>
</protein>
<evidence type="ECO:0000313" key="1">
    <source>
        <dbReference type="EMBL" id="CAG7835642.1"/>
    </source>
</evidence>
<gene>
    <name evidence="1" type="ORF">AFUS01_LOCUS44984</name>
</gene>
<proteinExistence type="predicted"/>
<comment type="caution">
    <text evidence="1">The sequence shown here is derived from an EMBL/GenBank/DDBJ whole genome shotgun (WGS) entry which is preliminary data.</text>
</comment>
<dbReference type="EMBL" id="CAJVCH010570705">
    <property type="protein sequence ID" value="CAG7835642.1"/>
    <property type="molecule type" value="Genomic_DNA"/>
</dbReference>
<reference evidence="1" key="1">
    <citation type="submission" date="2021-06" db="EMBL/GenBank/DDBJ databases">
        <authorList>
            <person name="Hodson N. C."/>
            <person name="Mongue J. A."/>
            <person name="Jaron S. K."/>
        </authorList>
    </citation>
    <scope>NUCLEOTIDE SEQUENCE</scope>
</reference>
<organism evidence="1 2">
    <name type="scientific">Allacma fusca</name>
    <dbReference type="NCBI Taxonomy" id="39272"/>
    <lineage>
        <taxon>Eukaryota</taxon>
        <taxon>Metazoa</taxon>
        <taxon>Ecdysozoa</taxon>
        <taxon>Arthropoda</taxon>
        <taxon>Hexapoda</taxon>
        <taxon>Collembola</taxon>
        <taxon>Symphypleona</taxon>
        <taxon>Sminthuridae</taxon>
        <taxon>Allacma</taxon>
    </lineage>
</organism>
<accession>A0A8J2LS26</accession>
<dbReference type="Proteomes" id="UP000708208">
    <property type="component" value="Unassembled WGS sequence"/>
</dbReference>
<dbReference type="AlphaFoldDB" id="A0A8J2LS26"/>
<evidence type="ECO:0000313" key="2">
    <source>
        <dbReference type="Proteomes" id="UP000708208"/>
    </source>
</evidence>
<name>A0A8J2LS26_9HEXA</name>
<keyword evidence="2" id="KW-1185">Reference proteome</keyword>
<sequence>MLVYVKSAPLIDYKASVTENGTFTNTANELELHFSQETSENDVLGTHILKHQVSSLEFNDQNRIKLRQKTEQNFKDQVMGRPLKKRKCWSCELEQAFSHVFGRQVYGNFYMKF</sequence>